<name>A0A0N8H4C7_9FLAO</name>
<keyword evidence="1" id="KW-0812">Transmembrane</keyword>
<comment type="caution">
    <text evidence="2">The sequence shown here is derived from an EMBL/GenBank/DDBJ whole genome shotgun (WGS) entry which is preliminary data.</text>
</comment>
<organism evidence="2 3">
    <name type="scientific">Croceitalea dokdonensis DOKDO 023</name>
    <dbReference type="NCBI Taxonomy" id="1300341"/>
    <lineage>
        <taxon>Bacteria</taxon>
        <taxon>Pseudomonadati</taxon>
        <taxon>Bacteroidota</taxon>
        <taxon>Flavobacteriia</taxon>
        <taxon>Flavobacteriales</taxon>
        <taxon>Flavobacteriaceae</taxon>
        <taxon>Croceitalea</taxon>
    </lineage>
</organism>
<evidence type="ECO:0000313" key="3">
    <source>
        <dbReference type="Proteomes" id="UP000050280"/>
    </source>
</evidence>
<evidence type="ECO:0000313" key="2">
    <source>
        <dbReference type="EMBL" id="KPM33004.1"/>
    </source>
</evidence>
<reference evidence="2 3" key="1">
    <citation type="submission" date="2015-09" db="EMBL/GenBank/DDBJ databases">
        <title>Genome sequence of the marine flavobacterium Croceitalea dokdonensis DOKDO 023 that contains proton- and sodium-pumping rhodopsins.</title>
        <authorList>
            <person name="Kwon S.-K."/>
            <person name="Lee H.K."/>
            <person name="Kwak M.-J."/>
            <person name="Kim J.F."/>
        </authorList>
    </citation>
    <scope>NUCLEOTIDE SEQUENCE [LARGE SCALE GENOMIC DNA]</scope>
    <source>
        <strain evidence="2 3">DOKDO 023</strain>
    </source>
</reference>
<proteinExistence type="predicted"/>
<dbReference type="Proteomes" id="UP000050280">
    <property type="component" value="Unassembled WGS sequence"/>
</dbReference>
<keyword evidence="3" id="KW-1185">Reference proteome</keyword>
<dbReference type="STRING" id="1300341.I595_1431"/>
<keyword evidence="1" id="KW-1133">Transmembrane helix</keyword>
<sequence>MLKLPILKENPRNSKVFNRGFSFFFFSFLYQSYFLALNDGKENTNY</sequence>
<evidence type="ECO:0000256" key="1">
    <source>
        <dbReference type="SAM" id="Phobius"/>
    </source>
</evidence>
<gene>
    <name evidence="2" type="ORF">I595_1431</name>
</gene>
<keyword evidence="1" id="KW-0472">Membrane</keyword>
<accession>A0A0N8H4C7</accession>
<dbReference type="AlphaFoldDB" id="A0A0N8H4C7"/>
<dbReference type="EMBL" id="LDJX01000002">
    <property type="protein sequence ID" value="KPM33004.1"/>
    <property type="molecule type" value="Genomic_DNA"/>
</dbReference>
<protein>
    <submittedName>
        <fullName evidence="2">Uncharacterized protein</fullName>
    </submittedName>
</protein>
<feature type="transmembrane region" description="Helical" evidence="1">
    <location>
        <begin position="20"/>
        <end position="37"/>
    </location>
</feature>